<proteinExistence type="predicted"/>
<gene>
    <name evidence="2" type="ORF">BDY17DRAFT_352410</name>
</gene>
<protein>
    <submittedName>
        <fullName evidence="2">Uncharacterized protein</fullName>
    </submittedName>
</protein>
<dbReference type="EMBL" id="MU001633">
    <property type="protein sequence ID" value="KAF2485820.1"/>
    <property type="molecule type" value="Genomic_DNA"/>
</dbReference>
<feature type="transmembrane region" description="Helical" evidence="1">
    <location>
        <begin position="6"/>
        <end position="27"/>
    </location>
</feature>
<evidence type="ECO:0000256" key="1">
    <source>
        <dbReference type="SAM" id="Phobius"/>
    </source>
</evidence>
<dbReference type="AlphaFoldDB" id="A0A6A6Q086"/>
<keyword evidence="3" id="KW-1185">Reference proteome</keyword>
<sequence>MVATWAIPVGALCGLSALAMFFFWWWFPRVWRKGNNQEGEMMVMENAARQRHRAIIAAAQEREALEKEGGGRVALREVAGPVGEELPAPPPAYYSAPVYSTY</sequence>
<keyword evidence="1" id="KW-0812">Transmembrane</keyword>
<evidence type="ECO:0000313" key="3">
    <source>
        <dbReference type="Proteomes" id="UP000799767"/>
    </source>
</evidence>
<organism evidence="2 3">
    <name type="scientific">Neohortaea acidophila</name>
    <dbReference type="NCBI Taxonomy" id="245834"/>
    <lineage>
        <taxon>Eukaryota</taxon>
        <taxon>Fungi</taxon>
        <taxon>Dikarya</taxon>
        <taxon>Ascomycota</taxon>
        <taxon>Pezizomycotina</taxon>
        <taxon>Dothideomycetes</taxon>
        <taxon>Dothideomycetidae</taxon>
        <taxon>Mycosphaerellales</taxon>
        <taxon>Teratosphaeriaceae</taxon>
        <taxon>Neohortaea</taxon>
    </lineage>
</organism>
<name>A0A6A6Q086_9PEZI</name>
<reference evidence="2" key="1">
    <citation type="journal article" date="2020" name="Stud. Mycol.">
        <title>101 Dothideomycetes genomes: a test case for predicting lifestyles and emergence of pathogens.</title>
        <authorList>
            <person name="Haridas S."/>
            <person name="Albert R."/>
            <person name="Binder M."/>
            <person name="Bloem J."/>
            <person name="Labutti K."/>
            <person name="Salamov A."/>
            <person name="Andreopoulos B."/>
            <person name="Baker S."/>
            <person name="Barry K."/>
            <person name="Bills G."/>
            <person name="Bluhm B."/>
            <person name="Cannon C."/>
            <person name="Castanera R."/>
            <person name="Culley D."/>
            <person name="Daum C."/>
            <person name="Ezra D."/>
            <person name="Gonzalez J."/>
            <person name="Henrissat B."/>
            <person name="Kuo A."/>
            <person name="Liang C."/>
            <person name="Lipzen A."/>
            <person name="Lutzoni F."/>
            <person name="Magnuson J."/>
            <person name="Mondo S."/>
            <person name="Nolan M."/>
            <person name="Ohm R."/>
            <person name="Pangilinan J."/>
            <person name="Park H.-J."/>
            <person name="Ramirez L."/>
            <person name="Alfaro M."/>
            <person name="Sun H."/>
            <person name="Tritt A."/>
            <person name="Yoshinaga Y."/>
            <person name="Zwiers L.-H."/>
            <person name="Turgeon B."/>
            <person name="Goodwin S."/>
            <person name="Spatafora J."/>
            <person name="Crous P."/>
            <person name="Grigoriev I."/>
        </authorList>
    </citation>
    <scope>NUCLEOTIDE SEQUENCE</scope>
    <source>
        <strain evidence="2">CBS 113389</strain>
    </source>
</reference>
<keyword evidence="1" id="KW-1133">Transmembrane helix</keyword>
<dbReference type="Proteomes" id="UP000799767">
    <property type="component" value="Unassembled WGS sequence"/>
</dbReference>
<evidence type="ECO:0000313" key="2">
    <source>
        <dbReference type="EMBL" id="KAF2485820.1"/>
    </source>
</evidence>
<dbReference type="RefSeq" id="XP_033592389.1">
    <property type="nucleotide sequence ID" value="XM_033738216.1"/>
</dbReference>
<dbReference type="GeneID" id="54479218"/>
<keyword evidence="1" id="KW-0472">Membrane</keyword>
<accession>A0A6A6Q086</accession>